<organism evidence="7 8">
    <name type="scientific">Gulo gulo</name>
    <name type="common">Wolverine</name>
    <name type="synonym">Gluton</name>
    <dbReference type="NCBI Taxonomy" id="48420"/>
    <lineage>
        <taxon>Eukaryota</taxon>
        <taxon>Metazoa</taxon>
        <taxon>Chordata</taxon>
        <taxon>Craniata</taxon>
        <taxon>Vertebrata</taxon>
        <taxon>Euteleostomi</taxon>
        <taxon>Mammalia</taxon>
        <taxon>Eutheria</taxon>
        <taxon>Laurasiatheria</taxon>
        <taxon>Carnivora</taxon>
        <taxon>Caniformia</taxon>
        <taxon>Musteloidea</taxon>
        <taxon>Mustelidae</taxon>
        <taxon>Guloninae</taxon>
        <taxon>Gulo</taxon>
    </lineage>
</organism>
<dbReference type="GO" id="GO:0031090">
    <property type="term" value="C:organelle membrane"/>
    <property type="evidence" value="ECO:0007669"/>
    <property type="project" value="UniProtKB-ARBA"/>
</dbReference>
<comment type="subunit">
    <text evidence="6">Component of the large ribosomal subunit. May bind IPO9 with low affinity.</text>
</comment>
<comment type="similarity">
    <text evidence="1">Belongs to the eukaryotic ribosomal protein eL6 family.</text>
</comment>
<keyword evidence="3" id="KW-0687">Ribonucleoprotein</keyword>
<dbReference type="Pfam" id="PF01159">
    <property type="entry name" value="Ribosomal_L6e"/>
    <property type="match status" value="1"/>
</dbReference>
<protein>
    <recommendedName>
        <fullName evidence="4">Large ribosomal subunit protein eL6</fullName>
    </recommendedName>
    <alternativeName>
        <fullName evidence="5">60S ribosomal protein L6</fullName>
    </alternativeName>
</protein>
<accession>A0A9X9QB07</accession>
<keyword evidence="2" id="KW-0689">Ribosomal protein</keyword>
<feature type="non-terminal residue" evidence="7">
    <location>
        <position position="1"/>
    </location>
</feature>
<dbReference type="PANTHER" id="PTHR10715">
    <property type="entry name" value="60S RIBOSOMAL PROTEIN L6"/>
    <property type="match status" value="1"/>
</dbReference>
<proteinExistence type="inferred from homology"/>
<dbReference type="GO" id="GO:0000027">
    <property type="term" value="P:ribosomal large subunit assembly"/>
    <property type="evidence" value="ECO:0007669"/>
    <property type="project" value="TreeGrafter"/>
</dbReference>
<dbReference type="GO" id="GO:0003735">
    <property type="term" value="F:structural constituent of ribosome"/>
    <property type="evidence" value="ECO:0007669"/>
    <property type="project" value="InterPro"/>
</dbReference>
<name>A0A9X9QB07_GULGU</name>
<evidence type="ECO:0000313" key="7">
    <source>
        <dbReference type="EMBL" id="VCX42670.1"/>
    </source>
</evidence>
<dbReference type="GO" id="GO:0002181">
    <property type="term" value="P:cytoplasmic translation"/>
    <property type="evidence" value="ECO:0007669"/>
    <property type="project" value="TreeGrafter"/>
</dbReference>
<dbReference type="Proteomes" id="UP000269945">
    <property type="component" value="Unassembled WGS sequence"/>
</dbReference>
<dbReference type="AlphaFoldDB" id="A0A9X9QB07"/>
<dbReference type="PANTHER" id="PTHR10715:SF0">
    <property type="entry name" value="LARGE RIBOSOMAL SUBUNIT PROTEIN EL6"/>
    <property type="match status" value="1"/>
</dbReference>
<dbReference type="InterPro" id="IPR008991">
    <property type="entry name" value="Translation_prot_SH3-like_sf"/>
</dbReference>
<evidence type="ECO:0000313" key="8">
    <source>
        <dbReference type="Proteomes" id="UP000269945"/>
    </source>
</evidence>
<dbReference type="GO" id="GO:0022625">
    <property type="term" value="C:cytosolic large ribosomal subunit"/>
    <property type="evidence" value="ECO:0007669"/>
    <property type="project" value="TreeGrafter"/>
</dbReference>
<comment type="caution">
    <text evidence="7">The sequence shown here is derived from an EMBL/GenBank/DDBJ whole genome shotgun (WGS) entry which is preliminary data.</text>
</comment>
<evidence type="ECO:0000256" key="6">
    <source>
        <dbReference type="ARBA" id="ARBA00046388"/>
    </source>
</evidence>
<evidence type="ECO:0000256" key="3">
    <source>
        <dbReference type="ARBA" id="ARBA00023274"/>
    </source>
</evidence>
<dbReference type="GO" id="GO:0003723">
    <property type="term" value="F:RNA binding"/>
    <property type="evidence" value="ECO:0007669"/>
    <property type="project" value="TreeGrafter"/>
</dbReference>
<evidence type="ECO:0000256" key="2">
    <source>
        <dbReference type="ARBA" id="ARBA00022980"/>
    </source>
</evidence>
<dbReference type="InterPro" id="IPR014722">
    <property type="entry name" value="Rib_uL2_dom2"/>
</dbReference>
<gene>
    <name evidence="7" type="ORF">BN2614_LOCUS1</name>
</gene>
<dbReference type="SUPFAM" id="SSF50104">
    <property type="entry name" value="Translation proteins SH3-like domain"/>
    <property type="match status" value="1"/>
</dbReference>
<dbReference type="EMBL" id="CYRY02046866">
    <property type="protein sequence ID" value="VCX42670.1"/>
    <property type="molecule type" value="Genomic_DNA"/>
</dbReference>
<keyword evidence="8" id="KW-1185">Reference proteome</keyword>
<reference evidence="7 8" key="1">
    <citation type="submission" date="2018-10" db="EMBL/GenBank/DDBJ databases">
        <authorList>
            <person name="Ekblom R."/>
            <person name="Jareborg N."/>
        </authorList>
    </citation>
    <scope>NUCLEOTIDE SEQUENCE [LARGE SCALE GENOMIC DNA]</scope>
    <source>
        <tissue evidence="7">Muscle</tissue>
    </source>
</reference>
<dbReference type="Gene3D" id="2.30.30.30">
    <property type="match status" value="1"/>
</dbReference>
<dbReference type="InterPro" id="IPR000915">
    <property type="entry name" value="60S_ribosomal_eL6"/>
</dbReference>
<dbReference type="InterPro" id="IPR041997">
    <property type="entry name" value="Ribosomal_eL6_KOW"/>
</dbReference>
<evidence type="ECO:0000256" key="5">
    <source>
        <dbReference type="ARBA" id="ARBA00035351"/>
    </source>
</evidence>
<sequence length="163" mass="18801">QHVRKLQVNITPGTILIILTGLHGGRRVVFLKQLNSGLLLVTGPLSLNPVPLRRTHQKFIIGTSTKIYNSSVKIPKHLTDAYFRNKKLHKPRHQEGEIFDTKKEKYGITEHGKVDQKATDSQFCRKSRLFFSFRTTSTLCFLSQMEYTLTNWCSKFLTKNLIK</sequence>
<dbReference type="CDD" id="cd13156">
    <property type="entry name" value="KOW_RPL6"/>
    <property type="match status" value="1"/>
</dbReference>
<evidence type="ECO:0000256" key="1">
    <source>
        <dbReference type="ARBA" id="ARBA00010592"/>
    </source>
</evidence>
<evidence type="ECO:0000256" key="4">
    <source>
        <dbReference type="ARBA" id="ARBA00035233"/>
    </source>
</evidence>